<name>A0A932R1L7_9BACT</name>
<dbReference type="Pfam" id="PF01471">
    <property type="entry name" value="PG_binding_1"/>
    <property type="match status" value="1"/>
</dbReference>
<dbReference type="SUPFAM" id="SSF47090">
    <property type="entry name" value="PGBD-like"/>
    <property type="match status" value="1"/>
</dbReference>
<dbReference type="Proteomes" id="UP000753196">
    <property type="component" value="Unassembled WGS sequence"/>
</dbReference>
<reference evidence="2" key="1">
    <citation type="submission" date="2020-07" db="EMBL/GenBank/DDBJ databases">
        <title>Huge and variable diversity of episymbiotic CPR bacteria and DPANN archaea in groundwater ecosystems.</title>
        <authorList>
            <person name="He C.Y."/>
            <person name="Keren R."/>
            <person name="Whittaker M."/>
            <person name="Farag I.F."/>
            <person name="Doudna J."/>
            <person name="Cate J.H.D."/>
            <person name="Banfield J.F."/>
        </authorList>
    </citation>
    <scope>NUCLEOTIDE SEQUENCE</scope>
    <source>
        <strain evidence="2">NC_groundwater_973_Pr1_S-0.2um_54_13</strain>
    </source>
</reference>
<dbReference type="InterPro" id="IPR002477">
    <property type="entry name" value="Peptidoglycan-bd-like"/>
</dbReference>
<evidence type="ECO:0000313" key="3">
    <source>
        <dbReference type="Proteomes" id="UP000753196"/>
    </source>
</evidence>
<dbReference type="AlphaFoldDB" id="A0A932R1L7"/>
<feature type="domain" description="Peptidoglycan binding-like" evidence="1">
    <location>
        <begin position="14"/>
        <end position="53"/>
    </location>
</feature>
<evidence type="ECO:0000259" key="1">
    <source>
        <dbReference type="Pfam" id="PF01471"/>
    </source>
</evidence>
<protein>
    <submittedName>
        <fullName evidence="2">Peptidoglycan-binding protein</fullName>
    </submittedName>
</protein>
<dbReference type="InterPro" id="IPR036365">
    <property type="entry name" value="PGBD-like_sf"/>
</dbReference>
<sequence>MNQHLRQGSSKNSKDQVTKLQQFLNKNGFGSFTATGTFGPLTLGAVNAFQSKYADQILKPWNLSGPTGLVYLTTLRQLNLIECPDLTLELPSLVPWSQNPGAQ</sequence>
<evidence type="ECO:0000313" key="2">
    <source>
        <dbReference type="EMBL" id="MBI3630790.1"/>
    </source>
</evidence>
<proteinExistence type="predicted"/>
<dbReference type="EMBL" id="JACQCR010000007">
    <property type="protein sequence ID" value="MBI3630790.1"/>
    <property type="molecule type" value="Genomic_DNA"/>
</dbReference>
<comment type="caution">
    <text evidence="2">The sequence shown here is derived from an EMBL/GenBank/DDBJ whole genome shotgun (WGS) entry which is preliminary data.</text>
</comment>
<dbReference type="Gene3D" id="1.10.101.10">
    <property type="entry name" value="PGBD-like superfamily/PGBD"/>
    <property type="match status" value="1"/>
</dbReference>
<organism evidence="2 3">
    <name type="scientific">Candidatus Sungiibacteriota bacterium</name>
    <dbReference type="NCBI Taxonomy" id="2750080"/>
    <lineage>
        <taxon>Bacteria</taxon>
        <taxon>Candidatus Sungiibacteriota</taxon>
    </lineage>
</organism>
<dbReference type="InterPro" id="IPR036366">
    <property type="entry name" value="PGBDSf"/>
</dbReference>
<gene>
    <name evidence="2" type="ORF">HY221_00420</name>
</gene>
<accession>A0A932R1L7</accession>